<dbReference type="Proteomes" id="UP000189670">
    <property type="component" value="Unassembled WGS sequence"/>
</dbReference>
<protein>
    <submittedName>
        <fullName evidence="9">Transposase, IS605 OrfB family</fullName>
    </submittedName>
</protein>
<dbReference type="NCBIfam" id="TIGR01766">
    <property type="entry name" value="IS200/IS605 family accessory protein TnpB-like domain"/>
    <property type="match status" value="1"/>
</dbReference>
<dbReference type="Pfam" id="PF01385">
    <property type="entry name" value="OrfB_IS605"/>
    <property type="match status" value="1"/>
</dbReference>
<keyword evidence="6" id="KW-0175">Coiled coil</keyword>
<dbReference type="InterPro" id="IPR051399">
    <property type="entry name" value="RNA-guided_DNA_endo/Transpos"/>
</dbReference>
<evidence type="ECO:0000256" key="5">
    <source>
        <dbReference type="ARBA" id="ARBA00023172"/>
    </source>
</evidence>
<comment type="similarity">
    <text evidence="1">In the C-terminal section; belongs to the transposase 35 family.</text>
</comment>
<evidence type="ECO:0000256" key="4">
    <source>
        <dbReference type="ARBA" id="ARBA00023125"/>
    </source>
</evidence>
<feature type="coiled-coil region" evidence="6">
    <location>
        <begin position="61"/>
        <end position="112"/>
    </location>
</feature>
<evidence type="ECO:0000313" key="9">
    <source>
        <dbReference type="EMBL" id="ETR67898.1"/>
    </source>
</evidence>
<keyword evidence="3" id="KW-0815">Transposition</keyword>
<dbReference type="EMBL" id="ATBP01001165">
    <property type="protein sequence ID" value="ETR67898.1"/>
    <property type="molecule type" value="Genomic_DNA"/>
</dbReference>
<sequence>MAETIRFEGQIKCVIISRQADKWFAAISIDTEDILHERKADSICGIDLGIKHLATLSDGSKKEGAKALNVLLKKKQRLQRELCRRQKGSENRRKTKLKLAKLEKRISDTRNDAHHKATTDIVLHNQVIAMENLNVKGMLKNHKLAKHLTDQAFGEFKRQIEYKADWYGSKMAYVDRFFPSSKTCNACGYIKEDLKLSDRLFICPDCGYKEDRDVNAAKNIRDNAVMA</sequence>
<dbReference type="GO" id="GO:0032196">
    <property type="term" value="P:transposition"/>
    <property type="evidence" value="ECO:0007669"/>
    <property type="project" value="UniProtKB-KW"/>
</dbReference>
<keyword evidence="5" id="KW-0233">DNA recombination</keyword>
<evidence type="ECO:0000259" key="7">
    <source>
        <dbReference type="Pfam" id="PF01385"/>
    </source>
</evidence>
<reference evidence="10" key="1">
    <citation type="submission" date="2012-11" db="EMBL/GenBank/DDBJ databases">
        <authorList>
            <person name="Lucero-Rivera Y.E."/>
            <person name="Tovar-Ramirez D."/>
        </authorList>
    </citation>
    <scope>NUCLEOTIDE SEQUENCE [LARGE SCALE GENOMIC DNA]</scope>
    <source>
        <strain evidence="10">Araruama</strain>
    </source>
</reference>
<name>A0A1V1NZB6_9BACT</name>
<evidence type="ECO:0000256" key="6">
    <source>
        <dbReference type="SAM" id="Coils"/>
    </source>
</evidence>
<keyword evidence="4" id="KW-0238">DNA-binding</keyword>
<dbReference type="GO" id="GO:0006310">
    <property type="term" value="P:DNA recombination"/>
    <property type="evidence" value="ECO:0007669"/>
    <property type="project" value="UniProtKB-KW"/>
</dbReference>
<proteinExistence type="inferred from homology"/>
<dbReference type="NCBIfam" id="NF040570">
    <property type="entry name" value="guided_TnpB"/>
    <property type="match status" value="1"/>
</dbReference>
<evidence type="ECO:0000259" key="8">
    <source>
        <dbReference type="Pfam" id="PF07282"/>
    </source>
</evidence>
<dbReference type="PANTHER" id="PTHR30405">
    <property type="entry name" value="TRANSPOSASE"/>
    <property type="match status" value="1"/>
</dbReference>
<dbReference type="InterPro" id="IPR001959">
    <property type="entry name" value="Transposase"/>
</dbReference>
<dbReference type="Pfam" id="PF07282">
    <property type="entry name" value="Cas12f1-like_TNB"/>
    <property type="match status" value="1"/>
</dbReference>
<dbReference type="AlphaFoldDB" id="A0A1V1NZB6"/>
<comment type="caution">
    <text evidence="9">The sequence shown here is derived from an EMBL/GenBank/DDBJ whole genome shotgun (WGS) entry which is preliminary data.</text>
</comment>
<dbReference type="InterPro" id="IPR010095">
    <property type="entry name" value="Cas12f1-like_TNB"/>
</dbReference>
<evidence type="ECO:0000256" key="1">
    <source>
        <dbReference type="ARBA" id="ARBA00008761"/>
    </source>
</evidence>
<evidence type="ECO:0000256" key="3">
    <source>
        <dbReference type="ARBA" id="ARBA00022578"/>
    </source>
</evidence>
<dbReference type="PANTHER" id="PTHR30405:SF25">
    <property type="entry name" value="RNA-GUIDED DNA ENDONUCLEASE INSQ-RELATED"/>
    <property type="match status" value="1"/>
</dbReference>
<accession>A0A1V1NZB6</accession>
<gene>
    <name evidence="9" type="ORF">OMM_04884</name>
</gene>
<evidence type="ECO:0000313" key="10">
    <source>
        <dbReference type="Proteomes" id="UP000189670"/>
    </source>
</evidence>
<feature type="domain" description="Cas12f1-like TNB" evidence="8">
    <location>
        <begin position="153"/>
        <end position="220"/>
    </location>
</feature>
<dbReference type="GO" id="GO:0003677">
    <property type="term" value="F:DNA binding"/>
    <property type="evidence" value="ECO:0007669"/>
    <property type="project" value="UniProtKB-KW"/>
</dbReference>
<feature type="domain" description="Probable transposase IS891/IS1136/IS1341" evidence="7">
    <location>
        <begin position="27"/>
        <end position="141"/>
    </location>
</feature>
<organism evidence="9 10">
    <name type="scientific">Candidatus Magnetoglobus multicellularis str. Araruama</name>
    <dbReference type="NCBI Taxonomy" id="890399"/>
    <lineage>
        <taxon>Bacteria</taxon>
        <taxon>Pseudomonadati</taxon>
        <taxon>Thermodesulfobacteriota</taxon>
        <taxon>Desulfobacteria</taxon>
        <taxon>Desulfobacterales</taxon>
        <taxon>Desulfobacteraceae</taxon>
        <taxon>Candidatus Magnetoglobus</taxon>
    </lineage>
</organism>
<comment type="similarity">
    <text evidence="2">In the N-terminal section; belongs to the transposase 2 family.</text>
</comment>
<evidence type="ECO:0000256" key="2">
    <source>
        <dbReference type="ARBA" id="ARBA00011044"/>
    </source>
</evidence>